<evidence type="ECO:0000313" key="3">
    <source>
        <dbReference type="EMBL" id="KAK7060860.1"/>
    </source>
</evidence>
<keyword evidence="2" id="KW-1133">Transmembrane helix</keyword>
<reference evidence="3 4" key="1">
    <citation type="submission" date="2024-01" db="EMBL/GenBank/DDBJ databases">
        <title>A draft genome for a cacao thread blight-causing isolate of Paramarasmius palmivorus.</title>
        <authorList>
            <person name="Baruah I.K."/>
            <person name="Bukari Y."/>
            <person name="Amoako-Attah I."/>
            <person name="Meinhardt L.W."/>
            <person name="Bailey B.A."/>
            <person name="Cohen S.P."/>
        </authorList>
    </citation>
    <scope>NUCLEOTIDE SEQUENCE [LARGE SCALE GENOMIC DNA]</scope>
    <source>
        <strain evidence="3 4">GH-12</strain>
    </source>
</reference>
<dbReference type="SUPFAM" id="SSF52047">
    <property type="entry name" value="RNI-like"/>
    <property type="match status" value="1"/>
</dbReference>
<organism evidence="3 4">
    <name type="scientific">Paramarasmius palmivorus</name>
    <dbReference type="NCBI Taxonomy" id="297713"/>
    <lineage>
        <taxon>Eukaryota</taxon>
        <taxon>Fungi</taxon>
        <taxon>Dikarya</taxon>
        <taxon>Basidiomycota</taxon>
        <taxon>Agaricomycotina</taxon>
        <taxon>Agaricomycetes</taxon>
        <taxon>Agaricomycetidae</taxon>
        <taxon>Agaricales</taxon>
        <taxon>Marasmiineae</taxon>
        <taxon>Marasmiaceae</taxon>
        <taxon>Paramarasmius</taxon>
    </lineage>
</organism>
<proteinExistence type="predicted"/>
<keyword evidence="2" id="KW-0472">Membrane</keyword>
<accession>A0AAW0E9M7</accession>
<dbReference type="Proteomes" id="UP001383192">
    <property type="component" value="Unassembled WGS sequence"/>
</dbReference>
<dbReference type="Gene3D" id="3.80.10.10">
    <property type="entry name" value="Ribonuclease Inhibitor"/>
    <property type="match status" value="1"/>
</dbReference>
<evidence type="ECO:0008006" key="5">
    <source>
        <dbReference type="Google" id="ProtNLM"/>
    </source>
</evidence>
<dbReference type="InterPro" id="IPR032675">
    <property type="entry name" value="LRR_dom_sf"/>
</dbReference>
<name>A0AAW0E9M7_9AGAR</name>
<dbReference type="AlphaFoldDB" id="A0AAW0E9M7"/>
<feature type="region of interest" description="Disordered" evidence="1">
    <location>
        <begin position="69"/>
        <end position="88"/>
    </location>
</feature>
<gene>
    <name evidence="3" type="ORF">VNI00_000593</name>
</gene>
<comment type="caution">
    <text evidence="3">The sequence shown here is derived from an EMBL/GenBank/DDBJ whole genome shotgun (WGS) entry which is preliminary data.</text>
</comment>
<sequence>MLEVAYGFSRSLTDLRDNPRHAASTWAIIDYYIYFACLLLASSSSSAAMASVTFPLEIFIRIFQLSSPETTGSWESSSTIPNDGTSHPRTSKLVDPLINPFSLVCHSWYIESRREYFQRHPLSLSTGPTQSDETRFKRLLRFLNPITHGRAGVAMMPTFIKAIDLSISWRPTSMNCSESELLERHRRLIFHLFEWLGMHVNVFRPVSLKISFLYYIRDTRDGILSYRNLPLCILLTCRNITTLQLCLEREGCINLFTMVTLLTRLESLSITISSLDSDNFKSKESEQIMNPFHPLEDLCPEDPTAIPQYLCIPAGLKVLHLHIYYFLGSAAYAVCNWLSDHLPHPNLRHFSLPQVLDIENAEGVGGFCPGLETLYLLSPDEYGGTEPVQGKYFHDLSHLHQLKRVCFRLADPIWEWQDFDLSVANVLEYVYETLASITSPNLLHVDFLTDCEIYRRHELWLGIDELLVLKRVTTRICVAGALYPQEATASICPRLRELEDKRLFIDELSVELCDNTRCDWDTFDGYMKGTNWVVL</sequence>
<keyword evidence="4" id="KW-1185">Reference proteome</keyword>
<evidence type="ECO:0000256" key="1">
    <source>
        <dbReference type="SAM" id="MobiDB-lite"/>
    </source>
</evidence>
<keyword evidence="2" id="KW-0812">Transmembrane</keyword>
<feature type="transmembrane region" description="Helical" evidence="2">
    <location>
        <begin position="31"/>
        <end position="56"/>
    </location>
</feature>
<evidence type="ECO:0000256" key="2">
    <source>
        <dbReference type="SAM" id="Phobius"/>
    </source>
</evidence>
<dbReference type="EMBL" id="JAYKXP010000002">
    <property type="protein sequence ID" value="KAK7060860.1"/>
    <property type="molecule type" value="Genomic_DNA"/>
</dbReference>
<protein>
    <recommendedName>
        <fullName evidence="5">F-box domain-containing protein</fullName>
    </recommendedName>
</protein>
<evidence type="ECO:0000313" key="4">
    <source>
        <dbReference type="Proteomes" id="UP001383192"/>
    </source>
</evidence>